<accession>A0AAV2ICU5</accession>
<sequence>MHMTKIRMAVFPFQRERIRQSFLFRKWKKLLTLIVCVTLLFLVIPKDNFLKITFHLRHISAFRMTSDIAEDEARLDKVKVTMYRPISVEYNLANAGQDDFSRGQSRLVDKLLGGMENGFFLDLGAGDGETNSVSLFFERERHWEGVLVEADEEQYKQLVKKNRRAILWNVRLRLDGDSRKLTSLSEVEVEPQEFFRLINRQHIDLLIVSLHGGEFELIKSIDFKNYTIKIISLELRDHGNADNYVQIAEYLQARGFYLAHQLLDGLMGRRDVVFNKL</sequence>
<dbReference type="AlphaFoldDB" id="A0AAV2ICU5"/>
<dbReference type="PANTHER" id="PTHR34009:SF2">
    <property type="entry name" value="PROTEIN STAR"/>
    <property type="match status" value="1"/>
</dbReference>
<protein>
    <recommendedName>
        <fullName evidence="3">Methyltransferase domain-containing protein</fullName>
    </recommendedName>
</protein>
<evidence type="ECO:0000313" key="1">
    <source>
        <dbReference type="EMBL" id="CAL1543608.1"/>
    </source>
</evidence>
<dbReference type="GO" id="GO:0005789">
    <property type="term" value="C:endoplasmic reticulum membrane"/>
    <property type="evidence" value="ECO:0007669"/>
    <property type="project" value="TreeGrafter"/>
</dbReference>
<organism evidence="1 2">
    <name type="scientific">Lymnaea stagnalis</name>
    <name type="common">Great pond snail</name>
    <name type="synonym">Helix stagnalis</name>
    <dbReference type="NCBI Taxonomy" id="6523"/>
    <lineage>
        <taxon>Eukaryota</taxon>
        <taxon>Metazoa</taxon>
        <taxon>Spiralia</taxon>
        <taxon>Lophotrochozoa</taxon>
        <taxon>Mollusca</taxon>
        <taxon>Gastropoda</taxon>
        <taxon>Heterobranchia</taxon>
        <taxon>Euthyneura</taxon>
        <taxon>Panpulmonata</taxon>
        <taxon>Hygrophila</taxon>
        <taxon>Lymnaeoidea</taxon>
        <taxon>Lymnaeidae</taxon>
        <taxon>Lymnaea</taxon>
    </lineage>
</organism>
<proteinExistence type="predicted"/>
<dbReference type="GO" id="GO:0005794">
    <property type="term" value="C:Golgi apparatus"/>
    <property type="evidence" value="ECO:0007669"/>
    <property type="project" value="TreeGrafter"/>
</dbReference>
<reference evidence="1 2" key="1">
    <citation type="submission" date="2024-04" db="EMBL/GenBank/DDBJ databases">
        <authorList>
            <consortium name="Genoscope - CEA"/>
            <person name="William W."/>
        </authorList>
    </citation>
    <scope>NUCLEOTIDE SEQUENCE [LARGE SCALE GENOMIC DNA]</scope>
</reference>
<gene>
    <name evidence="1" type="ORF">GSLYS_00017142001</name>
</gene>
<comment type="caution">
    <text evidence="1">The sequence shown here is derived from an EMBL/GenBank/DDBJ whole genome shotgun (WGS) entry which is preliminary data.</text>
</comment>
<dbReference type="GO" id="GO:0016197">
    <property type="term" value="P:endosomal transport"/>
    <property type="evidence" value="ECO:0007669"/>
    <property type="project" value="TreeGrafter"/>
</dbReference>
<dbReference type="EMBL" id="CAXITT010000564">
    <property type="protein sequence ID" value="CAL1543608.1"/>
    <property type="molecule type" value="Genomic_DNA"/>
</dbReference>
<evidence type="ECO:0000313" key="2">
    <source>
        <dbReference type="Proteomes" id="UP001497497"/>
    </source>
</evidence>
<dbReference type="Proteomes" id="UP001497497">
    <property type="component" value="Unassembled WGS sequence"/>
</dbReference>
<dbReference type="GO" id="GO:0005886">
    <property type="term" value="C:plasma membrane"/>
    <property type="evidence" value="ECO:0007669"/>
    <property type="project" value="TreeGrafter"/>
</dbReference>
<name>A0AAV2ICU5_LYMST</name>
<dbReference type="GO" id="GO:0006888">
    <property type="term" value="P:endoplasmic reticulum to Golgi vesicle-mediated transport"/>
    <property type="evidence" value="ECO:0007669"/>
    <property type="project" value="TreeGrafter"/>
</dbReference>
<evidence type="ECO:0008006" key="3">
    <source>
        <dbReference type="Google" id="ProtNLM"/>
    </source>
</evidence>
<dbReference type="GO" id="GO:0031902">
    <property type="term" value="C:late endosome membrane"/>
    <property type="evidence" value="ECO:0007669"/>
    <property type="project" value="TreeGrafter"/>
</dbReference>
<dbReference type="CDD" id="cd02440">
    <property type="entry name" value="AdoMet_MTases"/>
    <property type="match status" value="1"/>
</dbReference>
<keyword evidence="2" id="KW-1185">Reference proteome</keyword>
<dbReference type="PANTHER" id="PTHR34009">
    <property type="entry name" value="PROTEIN STAR"/>
    <property type="match status" value="1"/>
</dbReference>
<dbReference type="InterPro" id="IPR053202">
    <property type="entry name" value="EGF_Rcpt_Signaling_Reg"/>
</dbReference>